<keyword evidence="1" id="KW-0175">Coiled coil</keyword>
<feature type="coiled-coil region" evidence="1">
    <location>
        <begin position="211"/>
        <end position="238"/>
    </location>
</feature>
<proteinExistence type="predicted"/>
<dbReference type="EMBL" id="JAULJQ010000012">
    <property type="protein sequence ID" value="MDO2410072.1"/>
    <property type="molecule type" value="Genomic_DNA"/>
</dbReference>
<feature type="coiled-coil region" evidence="1">
    <location>
        <begin position="6"/>
        <end position="33"/>
    </location>
</feature>
<protein>
    <submittedName>
        <fullName evidence="2">PD-(D/E)XK nuclease family protein</fullName>
    </submittedName>
</protein>
<dbReference type="InterPro" id="IPR029470">
    <property type="entry name" value="PDDEXK_4"/>
</dbReference>
<reference evidence="2 3" key="1">
    <citation type="submission" date="2023-06" db="EMBL/GenBank/DDBJ databases">
        <title>Campylobacter magnum sp. nov., isolated from cecal contents of domestic pigs (Sus scrofa domesticus).</title>
        <authorList>
            <person name="Papic B."/>
            <person name="Gruntar I."/>
        </authorList>
    </citation>
    <scope>NUCLEOTIDE SEQUENCE [LARGE SCALE GENOMIC DNA]</scope>
    <source>
        <strain evidence="3">34484-21</strain>
    </source>
</reference>
<organism evidence="2 3">
    <name type="scientific">Campylobacter magnus</name>
    <dbReference type="NCBI Taxonomy" id="3026462"/>
    <lineage>
        <taxon>Bacteria</taxon>
        <taxon>Pseudomonadati</taxon>
        <taxon>Campylobacterota</taxon>
        <taxon>Epsilonproteobacteria</taxon>
        <taxon>Campylobacterales</taxon>
        <taxon>Campylobacteraceae</taxon>
        <taxon>Campylobacter</taxon>
    </lineage>
</organism>
<dbReference type="Proteomes" id="UP001171111">
    <property type="component" value="Unassembled WGS sequence"/>
</dbReference>
<evidence type="ECO:0000313" key="3">
    <source>
        <dbReference type="Proteomes" id="UP001171111"/>
    </source>
</evidence>
<accession>A0ABT8T8R2</accession>
<dbReference type="RefSeq" id="WP_302244855.1">
    <property type="nucleotide sequence ID" value="NZ_JAULJQ010000012.1"/>
</dbReference>
<keyword evidence="3" id="KW-1185">Reference proteome</keyword>
<dbReference type="Pfam" id="PF14281">
    <property type="entry name" value="PDDEXK_4"/>
    <property type="match status" value="1"/>
</dbReference>
<sequence length="417" mass="48643">MTELTQEQYQKFFDEFEKAYKEYENKVKERRARGIHDYNVFDVLETKEVKHSKFIASLLDPKGLHYQGDLFLREFINACGISDFGLDTSNAQVFREYENIDIYITDGNKHIIIENKICDAKDQDKQIYRYIETIKNENSSKNENLSLDNDGILVLYLTPNFDKKPSQESLNGFEIKDGFLEKDNDKIRYKHIVCDHILEWLDKIKIEIVNLTDLNVIITQYEKAVKNLINKGEKMENENLIELVKQNYKIAKEISKVVDEAEKEIINEFFKDLSECLAKKLDNCWCIESLNKVSNDKFSAIIFIAHSDFRAEKFAKFCIGVDKGYDGVNSISYGFASFASKKTDLKSIVENGNFAGMKKHCVKNNQYAHWAFWNKLDFSADICIKEQNSLVQKIAQEMKEILKELESELVYLNKEIK</sequence>
<comment type="caution">
    <text evidence="2">The sequence shown here is derived from an EMBL/GenBank/DDBJ whole genome shotgun (WGS) entry which is preliminary data.</text>
</comment>
<name>A0ABT8T8R2_9BACT</name>
<evidence type="ECO:0000313" key="2">
    <source>
        <dbReference type="EMBL" id="MDO2410072.1"/>
    </source>
</evidence>
<evidence type="ECO:0000256" key="1">
    <source>
        <dbReference type="SAM" id="Coils"/>
    </source>
</evidence>
<feature type="coiled-coil region" evidence="1">
    <location>
        <begin position="384"/>
        <end position="415"/>
    </location>
</feature>
<gene>
    <name evidence="2" type="ORF">Q2362_08235</name>
</gene>